<feature type="region of interest" description="Disordered" evidence="1">
    <location>
        <begin position="128"/>
        <end position="168"/>
    </location>
</feature>
<sequence>MEDKEFDKLTPEEKKARFQKAVDDYNSGFVEVDYTFRSVASIRVEEAMEDAGRVSEEFKPAQIKVIYEAAEADLNLEHYMNPKFSASHMKFIMEQEKAGKDVTWLPIGKILHRSIVEKPHTRDQIRRIKERMQRAEPKDSVIADLHEKKKEAARVPKKQGQQKEKGER</sequence>
<evidence type="ECO:0000313" key="3">
    <source>
        <dbReference type="Proteomes" id="UP000094271"/>
    </source>
</evidence>
<evidence type="ECO:0000256" key="1">
    <source>
        <dbReference type="SAM" id="MobiDB-lite"/>
    </source>
</evidence>
<dbReference type="Proteomes" id="UP000094271">
    <property type="component" value="Unassembled WGS sequence"/>
</dbReference>
<dbReference type="OrthoDB" id="9878945at2"/>
<accession>A0A1E3U8G0</accession>
<name>A0A1E3U8G0_9FIRM</name>
<comment type="caution">
    <text evidence="2">The sequence shown here is derived from an EMBL/GenBank/DDBJ whole genome shotgun (WGS) entry which is preliminary data.</text>
</comment>
<dbReference type="EMBL" id="MEHA01000043">
    <property type="protein sequence ID" value="ODR39277.1"/>
    <property type="molecule type" value="Genomic_DNA"/>
</dbReference>
<gene>
    <name evidence="2" type="ORF">BEI59_33145</name>
</gene>
<dbReference type="RefSeq" id="WP_069432357.1">
    <property type="nucleotide sequence ID" value="NZ_MEHA01000043.1"/>
</dbReference>
<proteinExistence type="predicted"/>
<organism evidence="2 3">
    <name type="scientific">Eisenbergiella tayi</name>
    <dbReference type="NCBI Taxonomy" id="1432052"/>
    <lineage>
        <taxon>Bacteria</taxon>
        <taxon>Bacillati</taxon>
        <taxon>Bacillota</taxon>
        <taxon>Clostridia</taxon>
        <taxon>Lachnospirales</taxon>
        <taxon>Lachnospiraceae</taxon>
        <taxon>Eisenbergiella</taxon>
    </lineage>
</organism>
<dbReference type="AlphaFoldDB" id="A0A1E3U8G0"/>
<reference evidence="2 3" key="1">
    <citation type="submission" date="2016-08" db="EMBL/GenBank/DDBJ databases">
        <authorList>
            <person name="Seilhamer J.J."/>
        </authorList>
    </citation>
    <scope>NUCLEOTIDE SEQUENCE [LARGE SCALE GENOMIC DNA]</scope>
    <source>
        <strain evidence="2 3">NML150140-1</strain>
    </source>
</reference>
<protein>
    <submittedName>
        <fullName evidence="2">Uncharacterized protein</fullName>
    </submittedName>
</protein>
<evidence type="ECO:0000313" key="2">
    <source>
        <dbReference type="EMBL" id="ODR39277.1"/>
    </source>
</evidence>
<feature type="compositionally biased region" description="Basic and acidic residues" evidence="1">
    <location>
        <begin position="128"/>
        <end position="154"/>
    </location>
</feature>